<organism evidence="1 2">
    <name type="scientific">Methylobacterium frigidaeris</name>
    <dbReference type="NCBI Taxonomy" id="2038277"/>
    <lineage>
        <taxon>Bacteria</taxon>
        <taxon>Pseudomonadati</taxon>
        <taxon>Pseudomonadota</taxon>
        <taxon>Alphaproteobacteria</taxon>
        <taxon>Hyphomicrobiales</taxon>
        <taxon>Methylobacteriaceae</taxon>
        <taxon>Methylobacterium</taxon>
    </lineage>
</organism>
<gene>
    <name evidence="1" type="ORF">MPEAHAMD_6885</name>
</gene>
<sequence length="46" mass="4844">MKVSEAMMRDVRLTQTKHTSQDVAAIMAGATVMTGGSGSSRSAISW</sequence>
<dbReference type="AlphaFoldDB" id="A0AA37HID4"/>
<name>A0AA37HID4_9HYPH</name>
<proteinExistence type="predicted"/>
<accession>A0AA37HID4</accession>
<evidence type="ECO:0000313" key="2">
    <source>
        <dbReference type="Proteomes" id="UP001055286"/>
    </source>
</evidence>
<evidence type="ECO:0000313" key="1">
    <source>
        <dbReference type="EMBL" id="GJD66687.1"/>
    </source>
</evidence>
<comment type="caution">
    <text evidence="1">The sequence shown here is derived from an EMBL/GenBank/DDBJ whole genome shotgun (WGS) entry which is preliminary data.</text>
</comment>
<reference evidence="1" key="2">
    <citation type="submission" date="2021-08" db="EMBL/GenBank/DDBJ databases">
        <authorList>
            <person name="Tani A."/>
            <person name="Ola A."/>
            <person name="Ogura Y."/>
            <person name="Katsura K."/>
            <person name="Hayashi T."/>
        </authorList>
    </citation>
    <scope>NUCLEOTIDE SEQUENCE</scope>
    <source>
        <strain evidence="1">JCM 32048</strain>
    </source>
</reference>
<dbReference type="Proteomes" id="UP001055286">
    <property type="component" value="Unassembled WGS sequence"/>
</dbReference>
<reference evidence="1" key="1">
    <citation type="journal article" date="2016" name="Front. Microbiol.">
        <title>Genome Sequence of the Piezophilic, Mesophilic Sulfate-Reducing Bacterium Desulfovibrio indicus J2T.</title>
        <authorList>
            <person name="Cao J."/>
            <person name="Maignien L."/>
            <person name="Shao Z."/>
            <person name="Alain K."/>
            <person name="Jebbar M."/>
        </authorList>
    </citation>
    <scope>NUCLEOTIDE SEQUENCE</scope>
    <source>
        <strain evidence="1">JCM 32048</strain>
    </source>
</reference>
<dbReference type="EMBL" id="BPQJ01000074">
    <property type="protein sequence ID" value="GJD66687.1"/>
    <property type="molecule type" value="Genomic_DNA"/>
</dbReference>
<protein>
    <submittedName>
        <fullName evidence="1">Uncharacterized protein</fullName>
    </submittedName>
</protein>
<keyword evidence="2" id="KW-1185">Reference proteome</keyword>